<proteinExistence type="predicted"/>
<dbReference type="EMBL" id="FXZI01000055">
    <property type="protein sequence ID" value="SMY05403.1"/>
    <property type="molecule type" value="Genomic_DNA"/>
</dbReference>
<dbReference type="AlphaFoldDB" id="A0A2H1L063"/>
<reference evidence="2 3" key="1">
    <citation type="submission" date="2017-03" db="EMBL/GenBank/DDBJ databases">
        <authorList>
            <person name="Afonso C.L."/>
            <person name="Miller P.J."/>
            <person name="Scott M.A."/>
            <person name="Spackman E."/>
            <person name="Goraichik I."/>
            <person name="Dimitrov K.M."/>
            <person name="Suarez D.L."/>
            <person name="Swayne D.E."/>
        </authorList>
    </citation>
    <scope>NUCLEOTIDE SEQUENCE [LARGE SCALE GENOMIC DNA]</scope>
    <source>
        <strain evidence="3">8(6)</strain>
    </source>
</reference>
<dbReference type="RefSeq" id="WP_219618802.1">
    <property type="nucleotide sequence ID" value="NZ_FXZI01000055.1"/>
</dbReference>
<feature type="transmembrane region" description="Helical" evidence="1">
    <location>
        <begin position="47"/>
        <end position="67"/>
    </location>
</feature>
<keyword evidence="1" id="KW-0472">Membrane</keyword>
<gene>
    <name evidence="2" type="ORF">BAURA86_04065</name>
</gene>
<name>A0A2H1L063_BREAU</name>
<keyword evidence="1" id="KW-1133">Transmembrane helix</keyword>
<feature type="transmembrane region" description="Helical" evidence="1">
    <location>
        <begin position="87"/>
        <end position="107"/>
    </location>
</feature>
<sequence length="136" mass="15077">AWPRRGLSDGLCENFHHRKTSTSIRAATRRVLESPIYTLNYEEPGKLVTIAIYAAIGPILGSVLGYIIRKLIYAVEYHDDYTKTPLIVTASVCTLLIITCGVLIGTFDRQGFAVVYGIGASVGAVSFFPPWWTMHR</sequence>
<evidence type="ECO:0000313" key="2">
    <source>
        <dbReference type="EMBL" id="SMY05403.1"/>
    </source>
</evidence>
<protein>
    <submittedName>
        <fullName evidence="2">Uncharacterized protein</fullName>
    </submittedName>
</protein>
<keyword evidence="1" id="KW-0812">Transmembrane</keyword>
<dbReference type="Proteomes" id="UP000234300">
    <property type="component" value="Unassembled WGS sequence"/>
</dbReference>
<feature type="non-terminal residue" evidence="2">
    <location>
        <position position="1"/>
    </location>
</feature>
<organism evidence="2 3">
    <name type="scientific">Brevibacterium aurantiacum</name>
    <dbReference type="NCBI Taxonomy" id="273384"/>
    <lineage>
        <taxon>Bacteria</taxon>
        <taxon>Bacillati</taxon>
        <taxon>Actinomycetota</taxon>
        <taxon>Actinomycetes</taxon>
        <taxon>Micrococcales</taxon>
        <taxon>Brevibacteriaceae</taxon>
        <taxon>Brevibacterium</taxon>
    </lineage>
</organism>
<accession>A0A2H1L063</accession>
<feature type="transmembrane region" description="Helical" evidence="1">
    <location>
        <begin position="113"/>
        <end position="132"/>
    </location>
</feature>
<evidence type="ECO:0000313" key="3">
    <source>
        <dbReference type="Proteomes" id="UP000234300"/>
    </source>
</evidence>
<evidence type="ECO:0000256" key="1">
    <source>
        <dbReference type="SAM" id="Phobius"/>
    </source>
</evidence>